<dbReference type="HAMAP" id="MF_01363">
    <property type="entry name" value="Ribosomal_bL21"/>
    <property type="match status" value="1"/>
</dbReference>
<dbReference type="STRING" id="448386.A0A2V3J4V8"/>
<gene>
    <name evidence="9" type="ORF">BWQ96_01175</name>
</gene>
<keyword evidence="5" id="KW-0687">Ribonucleoprotein</keyword>
<keyword evidence="10" id="KW-1185">Reference proteome</keyword>
<dbReference type="GO" id="GO:0019843">
    <property type="term" value="F:rRNA binding"/>
    <property type="evidence" value="ECO:0007669"/>
    <property type="project" value="UniProtKB-KW"/>
</dbReference>
<dbReference type="EMBL" id="NBIV01000009">
    <property type="protein sequence ID" value="PXF49037.1"/>
    <property type="molecule type" value="Genomic_DNA"/>
</dbReference>
<accession>A0A2V3J4V8</accession>
<dbReference type="SUPFAM" id="SSF141091">
    <property type="entry name" value="L21p-like"/>
    <property type="match status" value="1"/>
</dbReference>
<dbReference type="PANTHER" id="PTHR21349">
    <property type="entry name" value="50S RIBOSOMAL PROTEIN L21"/>
    <property type="match status" value="1"/>
</dbReference>
<evidence type="ECO:0000256" key="5">
    <source>
        <dbReference type="ARBA" id="ARBA00023274"/>
    </source>
</evidence>
<organism evidence="9 10">
    <name type="scientific">Gracilariopsis chorda</name>
    <dbReference type="NCBI Taxonomy" id="448386"/>
    <lineage>
        <taxon>Eukaryota</taxon>
        <taxon>Rhodophyta</taxon>
        <taxon>Florideophyceae</taxon>
        <taxon>Rhodymeniophycidae</taxon>
        <taxon>Gracilariales</taxon>
        <taxon>Gracilariaceae</taxon>
        <taxon>Gracilariopsis</taxon>
    </lineage>
</organism>
<proteinExistence type="inferred from homology"/>
<evidence type="ECO:0000256" key="4">
    <source>
        <dbReference type="ARBA" id="ARBA00022980"/>
    </source>
</evidence>
<evidence type="ECO:0000256" key="1">
    <source>
        <dbReference type="ARBA" id="ARBA00008563"/>
    </source>
</evidence>
<dbReference type="AlphaFoldDB" id="A0A2V3J4V8"/>
<feature type="compositionally biased region" description="Basic and acidic residues" evidence="8">
    <location>
        <begin position="87"/>
        <end position="96"/>
    </location>
</feature>
<evidence type="ECO:0000313" key="9">
    <source>
        <dbReference type="EMBL" id="PXF49037.1"/>
    </source>
</evidence>
<keyword evidence="2" id="KW-0699">rRNA-binding</keyword>
<sequence length="291" mass="32755">MIRTPSKSLPSVLTRFQKAITHRPSQSVQRLAASNIKNDSFQQFKFLAQQRTIQSVSSLFNCNTHPSRRSLQPRGFASASDAQNTYHGDESDSTVEKPIEIERVPLPPGLKSDKFGLYEVLDTSKDMRETKGENAVVAIHGPPEIWLPRGIEEHGASGGLWAVIGTSGTQYKVMKGDVLYTNRQAGEVNTQVAFDWVLAIGAFDWTLFGRPLIRGAKVLATVEEQTKSAKVMVAKFKKRKGYLRRKGHRQPITRFRIDEIVYQWPAADMIKPHEVKYDPEGPPMPHHIRPL</sequence>
<evidence type="ECO:0000256" key="8">
    <source>
        <dbReference type="SAM" id="MobiDB-lite"/>
    </source>
</evidence>
<dbReference type="OrthoDB" id="5994at2759"/>
<dbReference type="InterPro" id="IPR001787">
    <property type="entry name" value="Ribosomal_bL21"/>
</dbReference>
<dbReference type="GO" id="GO:0006412">
    <property type="term" value="P:translation"/>
    <property type="evidence" value="ECO:0007669"/>
    <property type="project" value="InterPro"/>
</dbReference>
<evidence type="ECO:0000313" key="10">
    <source>
        <dbReference type="Proteomes" id="UP000247409"/>
    </source>
</evidence>
<evidence type="ECO:0000256" key="2">
    <source>
        <dbReference type="ARBA" id="ARBA00022730"/>
    </source>
</evidence>
<feature type="region of interest" description="Disordered" evidence="8">
    <location>
        <begin position="66"/>
        <end position="96"/>
    </location>
</feature>
<dbReference type="PROSITE" id="PS01169">
    <property type="entry name" value="RIBOSOMAL_L21"/>
    <property type="match status" value="1"/>
</dbReference>
<dbReference type="InterPro" id="IPR018258">
    <property type="entry name" value="Ribosomal_bL21_CS"/>
</dbReference>
<name>A0A2V3J4V8_9FLOR</name>
<dbReference type="GO" id="GO:0003735">
    <property type="term" value="F:structural constituent of ribosome"/>
    <property type="evidence" value="ECO:0007669"/>
    <property type="project" value="InterPro"/>
</dbReference>
<protein>
    <recommendedName>
        <fullName evidence="7">Large ribosomal subunit protein bL21m</fullName>
    </recommendedName>
    <alternativeName>
        <fullName evidence="6">50S ribosomal protein L21, chloroplastic</fullName>
    </alternativeName>
</protein>
<comment type="caution">
    <text evidence="9">The sequence shown here is derived from an EMBL/GenBank/DDBJ whole genome shotgun (WGS) entry which is preliminary data.</text>
</comment>
<keyword evidence="4 9" id="KW-0689">Ribosomal protein</keyword>
<evidence type="ECO:0000256" key="6">
    <source>
        <dbReference type="ARBA" id="ARBA00035397"/>
    </source>
</evidence>
<dbReference type="Proteomes" id="UP000247409">
    <property type="component" value="Unassembled WGS sequence"/>
</dbReference>
<dbReference type="InterPro" id="IPR036164">
    <property type="entry name" value="bL21-like_sf"/>
</dbReference>
<dbReference type="NCBIfam" id="TIGR00061">
    <property type="entry name" value="L21"/>
    <property type="match status" value="1"/>
</dbReference>
<dbReference type="PANTHER" id="PTHR21349:SF0">
    <property type="entry name" value="LARGE RIBOSOMAL SUBUNIT PROTEIN BL21M"/>
    <property type="match status" value="1"/>
</dbReference>
<evidence type="ECO:0000256" key="3">
    <source>
        <dbReference type="ARBA" id="ARBA00022884"/>
    </source>
</evidence>
<reference evidence="9 10" key="1">
    <citation type="journal article" date="2018" name="Mol. Biol. Evol.">
        <title>Analysis of the draft genome of the red seaweed Gracilariopsis chorda provides insights into genome size evolution in Rhodophyta.</title>
        <authorList>
            <person name="Lee J."/>
            <person name="Yang E.C."/>
            <person name="Graf L."/>
            <person name="Yang J.H."/>
            <person name="Qiu H."/>
            <person name="Zel Zion U."/>
            <person name="Chan C.X."/>
            <person name="Stephens T.G."/>
            <person name="Weber A.P.M."/>
            <person name="Boo G.H."/>
            <person name="Boo S.M."/>
            <person name="Kim K.M."/>
            <person name="Shin Y."/>
            <person name="Jung M."/>
            <person name="Lee S.J."/>
            <person name="Yim H.S."/>
            <person name="Lee J.H."/>
            <person name="Bhattacharya D."/>
            <person name="Yoon H.S."/>
        </authorList>
    </citation>
    <scope>NUCLEOTIDE SEQUENCE [LARGE SCALE GENOMIC DNA]</scope>
    <source>
        <strain evidence="9 10">SKKU-2015</strain>
        <tissue evidence="9">Whole body</tissue>
    </source>
</reference>
<dbReference type="GO" id="GO:0005762">
    <property type="term" value="C:mitochondrial large ribosomal subunit"/>
    <property type="evidence" value="ECO:0007669"/>
    <property type="project" value="TreeGrafter"/>
</dbReference>
<keyword evidence="3" id="KW-0694">RNA-binding</keyword>
<evidence type="ECO:0000256" key="7">
    <source>
        <dbReference type="ARBA" id="ARBA00044129"/>
    </source>
</evidence>
<dbReference type="InterPro" id="IPR028909">
    <property type="entry name" value="bL21-like"/>
</dbReference>
<comment type="similarity">
    <text evidence="1">Belongs to the bacterial ribosomal protein bL21 family.</text>
</comment>
<dbReference type="Pfam" id="PF00829">
    <property type="entry name" value="Ribosomal_L21p"/>
    <property type="match status" value="1"/>
</dbReference>